<dbReference type="PANTHER" id="PTHR47707:SF1">
    <property type="entry name" value="NUDIX HYDROLASE FAMILY PROTEIN"/>
    <property type="match status" value="1"/>
</dbReference>
<keyword evidence="8" id="KW-0460">Magnesium</keyword>
<dbReference type="Gene3D" id="3.90.79.10">
    <property type="entry name" value="Nucleoside Triphosphate Pyrophosphohydrolase"/>
    <property type="match status" value="1"/>
</dbReference>
<organism evidence="13">
    <name type="scientific">Collinsella intestinalis</name>
    <dbReference type="NCBI Taxonomy" id="147207"/>
    <lineage>
        <taxon>Bacteria</taxon>
        <taxon>Bacillati</taxon>
        <taxon>Actinomycetota</taxon>
        <taxon>Coriobacteriia</taxon>
        <taxon>Coriobacteriales</taxon>
        <taxon>Coriobacteriaceae</taxon>
        <taxon>Collinsella</taxon>
    </lineage>
</organism>
<dbReference type="GO" id="GO:0044715">
    <property type="term" value="F:8-oxo-dGDP phosphatase activity"/>
    <property type="evidence" value="ECO:0007669"/>
    <property type="project" value="TreeGrafter"/>
</dbReference>
<dbReference type="CDD" id="cd03425">
    <property type="entry name" value="NUDIX_MutT_NudA_like"/>
    <property type="match status" value="1"/>
</dbReference>
<evidence type="ECO:0000256" key="10">
    <source>
        <dbReference type="ARBA" id="ARBA00035861"/>
    </source>
</evidence>
<evidence type="ECO:0000256" key="7">
    <source>
        <dbReference type="ARBA" id="ARBA00022801"/>
    </source>
</evidence>
<dbReference type="AlphaFoldDB" id="A0A6N3CW11"/>
<sequence>MKTIHVAAAIILDDDKILACQRGYGEFKGGWEFPGGKLEPNETAEQACIREIKEELSVDIEVARHLYTAEHDYDTFHLSMDCFVCSIVAGTIVDTEHEDMKWLPLDNLWSVDWLPADIKVVEAIEAILA</sequence>
<keyword evidence="5" id="KW-0479">Metal-binding</keyword>
<dbReference type="Pfam" id="PF00293">
    <property type="entry name" value="NUDIX"/>
    <property type="match status" value="1"/>
</dbReference>
<comment type="similarity">
    <text evidence="2">Belongs to the Nudix hydrolase family.</text>
</comment>
<dbReference type="PRINTS" id="PR00502">
    <property type="entry name" value="NUDIXFAMILY"/>
</dbReference>
<dbReference type="GO" id="GO:0008413">
    <property type="term" value="F:8-oxo-7,8-dihydroguanosine triphosphate pyrophosphatase activity"/>
    <property type="evidence" value="ECO:0007669"/>
    <property type="project" value="TreeGrafter"/>
</dbReference>
<dbReference type="InterPro" id="IPR000086">
    <property type="entry name" value="NUDIX_hydrolase_dom"/>
</dbReference>
<dbReference type="EMBL" id="CACRTN010000017">
    <property type="protein sequence ID" value="VYU20122.1"/>
    <property type="molecule type" value="Genomic_DNA"/>
</dbReference>
<dbReference type="GO" id="GO:0046872">
    <property type="term" value="F:metal ion binding"/>
    <property type="evidence" value="ECO:0007669"/>
    <property type="project" value="UniProtKB-KW"/>
</dbReference>
<evidence type="ECO:0000256" key="1">
    <source>
        <dbReference type="ARBA" id="ARBA00001946"/>
    </source>
</evidence>
<keyword evidence="4" id="KW-0235">DNA replication</keyword>
<dbReference type="GO" id="GO:0006281">
    <property type="term" value="P:DNA repair"/>
    <property type="evidence" value="ECO:0007669"/>
    <property type="project" value="UniProtKB-KW"/>
</dbReference>
<dbReference type="InterPro" id="IPR020476">
    <property type="entry name" value="Nudix_hydrolase"/>
</dbReference>
<keyword evidence="6" id="KW-0227">DNA damage</keyword>
<dbReference type="EC" id="3.6.1.55" evidence="11"/>
<dbReference type="PANTHER" id="PTHR47707">
    <property type="entry name" value="8-OXO-DGTP DIPHOSPHATASE"/>
    <property type="match status" value="1"/>
</dbReference>
<dbReference type="GO" id="GO:0006260">
    <property type="term" value="P:DNA replication"/>
    <property type="evidence" value="ECO:0007669"/>
    <property type="project" value="UniProtKB-KW"/>
</dbReference>
<feature type="domain" description="Nudix hydrolase" evidence="12">
    <location>
        <begin position="2"/>
        <end position="128"/>
    </location>
</feature>
<dbReference type="GO" id="GO:0035539">
    <property type="term" value="F:8-oxo-7,8-dihydrodeoxyguanosine triphosphate pyrophosphatase activity"/>
    <property type="evidence" value="ECO:0007669"/>
    <property type="project" value="UniProtKB-EC"/>
</dbReference>
<protein>
    <recommendedName>
        <fullName evidence="11">8-oxo-dGTP diphosphatase</fullName>
        <ecNumber evidence="11">3.6.1.55</ecNumber>
    </recommendedName>
</protein>
<evidence type="ECO:0000256" key="5">
    <source>
        <dbReference type="ARBA" id="ARBA00022723"/>
    </source>
</evidence>
<evidence type="ECO:0000259" key="12">
    <source>
        <dbReference type="PROSITE" id="PS51462"/>
    </source>
</evidence>
<comment type="catalytic activity">
    <reaction evidence="10">
        <text>8-oxo-dGTP + H2O = 8-oxo-dGMP + diphosphate + H(+)</text>
        <dbReference type="Rhea" id="RHEA:31575"/>
        <dbReference type="ChEBI" id="CHEBI:15377"/>
        <dbReference type="ChEBI" id="CHEBI:15378"/>
        <dbReference type="ChEBI" id="CHEBI:33019"/>
        <dbReference type="ChEBI" id="CHEBI:63224"/>
        <dbReference type="ChEBI" id="CHEBI:77896"/>
        <dbReference type="EC" id="3.6.1.55"/>
    </reaction>
</comment>
<dbReference type="InterPro" id="IPR047127">
    <property type="entry name" value="MutT-like"/>
</dbReference>
<evidence type="ECO:0000256" key="3">
    <source>
        <dbReference type="ARBA" id="ARBA00022457"/>
    </source>
</evidence>
<evidence type="ECO:0000256" key="6">
    <source>
        <dbReference type="ARBA" id="ARBA00022763"/>
    </source>
</evidence>
<evidence type="ECO:0000256" key="8">
    <source>
        <dbReference type="ARBA" id="ARBA00022842"/>
    </source>
</evidence>
<dbReference type="RefSeq" id="WP_156849092.1">
    <property type="nucleotide sequence ID" value="NZ_CACRTN010000017.1"/>
</dbReference>
<dbReference type="PROSITE" id="PS51462">
    <property type="entry name" value="NUDIX"/>
    <property type="match status" value="1"/>
</dbReference>
<proteinExistence type="inferred from homology"/>
<comment type="cofactor">
    <cofactor evidence="1">
        <name>Mg(2+)</name>
        <dbReference type="ChEBI" id="CHEBI:18420"/>
    </cofactor>
</comment>
<name>A0A6N3CW11_9ACTN</name>
<keyword evidence="7 13" id="KW-0378">Hydrolase</keyword>
<dbReference type="SUPFAM" id="SSF55811">
    <property type="entry name" value="Nudix"/>
    <property type="match status" value="1"/>
</dbReference>
<evidence type="ECO:0000256" key="4">
    <source>
        <dbReference type="ARBA" id="ARBA00022705"/>
    </source>
</evidence>
<evidence type="ECO:0000256" key="9">
    <source>
        <dbReference type="ARBA" id="ARBA00023204"/>
    </source>
</evidence>
<evidence type="ECO:0000256" key="2">
    <source>
        <dbReference type="ARBA" id="ARBA00005582"/>
    </source>
</evidence>
<evidence type="ECO:0000256" key="11">
    <source>
        <dbReference type="ARBA" id="ARBA00038905"/>
    </source>
</evidence>
<reference evidence="13" key="1">
    <citation type="submission" date="2019-11" db="EMBL/GenBank/DDBJ databases">
        <authorList>
            <person name="Feng L."/>
        </authorList>
    </citation>
    <scope>NUCLEOTIDE SEQUENCE</scope>
    <source>
        <strain evidence="13">CintestinalisLFYP54</strain>
    </source>
</reference>
<dbReference type="GO" id="GO:0044716">
    <property type="term" value="F:8-oxo-GDP phosphatase activity"/>
    <property type="evidence" value="ECO:0007669"/>
    <property type="project" value="TreeGrafter"/>
</dbReference>
<dbReference type="InterPro" id="IPR015797">
    <property type="entry name" value="NUDIX_hydrolase-like_dom_sf"/>
</dbReference>
<keyword evidence="3" id="KW-0515">Mutator protein</keyword>
<accession>A0A6N3CW11</accession>
<evidence type="ECO:0000313" key="13">
    <source>
        <dbReference type="EMBL" id="VYU20122.1"/>
    </source>
</evidence>
<gene>
    <name evidence="13" type="primary">nudG</name>
    <name evidence="13" type="ORF">CILFYP54_01027</name>
</gene>
<keyword evidence="9" id="KW-0234">DNA repair</keyword>